<evidence type="ECO:0000313" key="2">
    <source>
        <dbReference type="EMBL" id="MDR6968081.1"/>
    </source>
</evidence>
<dbReference type="Pfam" id="PF14076">
    <property type="entry name" value="DUF4258"/>
    <property type="match status" value="1"/>
</dbReference>
<keyword evidence="1" id="KW-0812">Transmembrane</keyword>
<accession>A0ABU1TQA2</accession>
<dbReference type="Proteomes" id="UP001255185">
    <property type="component" value="Unassembled WGS sequence"/>
</dbReference>
<gene>
    <name evidence="2" type="ORF">J2X31_002096</name>
</gene>
<keyword evidence="3" id="KW-1185">Reference proteome</keyword>
<organism evidence="2 3">
    <name type="scientific">Flavobacterium arsenatis</name>
    <dbReference type="NCBI Taxonomy" id="1484332"/>
    <lineage>
        <taxon>Bacteria</taxon>
        <taxon>Pseudomonadati</taxon>
        <taxon>Bacteroidota</taxon>
        <taxon>Flavobacteriia</taxon>
        <taxon>Flavobacteriales</taxon>
        <taxon>Flavobacteriaceae</taxon>
        <taxon>Flavobacterium</taxon>
    </lineage>
</organism>
<sequence length="124" mass="14430">MKFYQRFAYYLSGFAIGLVFLFFILNGKETSCSYFPNARVLKDLRSKPFHYSDIAKEKLTQKWVDTADIKKTLTYGDVDFDRSNIKEGSGKLYTVEGKNSKNEKITVEVINYSDRVLLKDIKKE</sequence>
<name>A0ABU1TQA2_9FLAO</name>
<feature type="transmembrane region" description="Helical" evidence="1">
    <location>
        <begin position="7"/>
        <end position="25"/>
    </location>
</feature>
<comment type="caution">
    <text evidence="2">The sequence shown here is derived from an EMBL/GenBank/DDBJ whole genome shotgun (WGS) entry which is preliminary data.</text>
</comment>
<dbReference type="RefSeq" id="WP_310026523.1">
    <property type="nucleotide sequence ID" value="NZ_JAVDVI010000008.1"/>
</dbReference>
<keyword evidence="1" id="KW-0472">Membrane</keyword>
<evidence type="ECO:0000256" key="1">
    <source>
        <dbReference type="SAM" id="Phobius"/>
    </source>
</evidence>
<evidence type="ECO:0008006" key="4">
    <source>
        <dbReference type="Google" id="ProtNLM"/>
    </source>
</evidence>
<keyword evidence="1" id="KW-1133">Transmembrane helix</keyword>
<reference evidence="2 3" key="1">
    <citation type="submission" date="2023-07" db="EMBL/GenBank/DDBJ databases">
        <title>Sorghum-associated microbial communities from plants grown in Nebraska, USA.</title>
        <authorList>
            <person name="Schachtman D."/>
        </authorList>
    </citation>
    <scope>NUCLEOTIDE SEQUENCE [LARGE SCALE GENOMIC DNA]</scope>
    <source>
        <strain evidence="2 3">3773</strain>
    </source>
</reference>
<dbReference type="InterPro" id="IPR025354">
    <property type="entry name" value="DUF4258"/>
</dbReference>
<protein>
    <recommendedName>
        <fullName evidence="4">DUF4258 domain-containing protein</fullName>
    </recommendedName>
</protein>
<evidence type="ECO:0000313" key="3">
    <source>
        <dbReference type="Proteomes" id="UP001255185"/>
    </source>
</evidence>
<proteinExistence type="predicted"/>
<dbReference type="EMBL" id="JAVDVI010000008">
    <property type="protein sequence ID" value="MDR6968081.1"/>
    <property type="molecule type" value="Genomic_DNA"/>
</dbReference>